<dbReference type="InterPro" id="IPR005467">
    <property type="entry name" value="His_kinase_dom"/>
</dbReference>
<dbReference type="GO" id="GO:0000155">
    <property type="term" value="F:phosphorelay sensor kinase activity"/>
    <property type="evidence" value="ECO:0007669"/>
    <property type="project" value="InterPro"/>
</dbReference>
<feature type="domain" description="PAS" evidence="16">
    <location>
        <begin position="359"/>
        <end position="429"/>
    </location>
</feature>
<dbReference type="GO" id="GO:0016020">
    <property type="term" value="C:membrane"/>
    <property type="evidence" value="ECO:0007669"/>
    <property type="project" value="UniProtKB-SubCell"/>
</dbReference>
<dbReference type="PANTHER" id="PTHR43047:SF78">
    <property type="entry name" value="SENSORY_REGULATORY PROTEIN RPFC"/>
    <property type="match status" value="1"/>
</dbReference>
<dbReference type="SMART" id="SM00065">
    <property type="entry name" value="GAF"/>
    <property type="match status" value="1"/>
</dbReference>
<dbReference type="InterPro" id="IPR003594">
    <property type="entry name" value="HATPase_dom"/>
</dbReference>
<dbReference type="InterPro" id="IPR003661">
    <property type="entry name" value="HisK_dim/P_dom"/>
</dbReference>
<evidence type="ECO:0000256" key="4">
    <source>
        <dbReference type="ARBA" id="ARBA00022553"/>
    </source>
</evidence>
<evidence type="ECO:0000313" key="19">
    <source>
        <dbReference type="EMBL" id="SNR90577.1"/>
    </source>
</evidence>
<dbReference type="PROSITE" id="PS50110">
    <property type="entry name" value="RESPONSE_REGULATORY"/>
    <property type="match status" value="1"/>
</dbReference>
<evidence type="ECO:0000256" key="1">
    <source>
        <dbReference type="ARBA" id="ARBA00000085"/>
    </source>
</evidence>
<dbReference type="PANTHER" id="PTHR43047">
    <property type="entry name" value="TWO-COMPONENT HISTIDINE PROTEIN KINASE"/>
    <property type="match status" value="1"/>
</dbReference>
<dbReference type="SUPFAM" id="SSF55781">
    <property type="entry name" value="GAF domain-like"/>
    <property type="match status" value="1"/>
</dbReference>
<dbReference type="Pfam" id="PF13185">
    <property type="entry name" value="GAF_2"/>
    <property type="match status" value="1"/>
</dbReference>
<dbReference type="CDD" id="cd00130">
    <property type="entry name" value="PAS"/>
    <property type="match status" value="4"/>
</dbReference>
<dbReference type="InterPro" id="IPR001610">
    <property type="entry name" value="PAC"/>
</dbReference>
<feature type="domain" description="Histidine kinase" evidence="14">
    <location>
        <begin position="1431"/>
        <end position="1652"/>
    </location>
</feature>
<evidence type="ECO:0000256" key="10">
    <source>
        <dbReference type="PROSITE-ProRule" id="PRU00169"/>
    </source>
</evidence>
<dbReference type="Pfam" id="PF03924">
    <property type="entry name" value="CHASE"/>
    <property type="match status" value="1"/>
</dbReference>
<dbReference type="Gene3D" id="3.40.50.2300">
    <property type="match status" value="1"/>
</dbReference>
<dbReference type="Pfam" id="PF08447">
    <property type="entry name" value="PAS_3"/>
    <property type="match status" value="2"/>
</dbReference>
<dbReference type="Pfam" id="PF13426">
    <property type="entry name" value="PAS_9"/>
    <property type="match status" value="1"/>
</dbReference>
<evidence type="ECO:0000256" key="6">
    <source>
        <dbReference type="ARBA" id="ARBA00022692"/>
    </source>
</evidence>
<keyword evidence="6 13" id="KW-0812">Transmembrane</keyword>
<dbReference type="InterPro" id="IPR000700">
    <property type="entry name" value="PAS-assoc_C"/>
</dbReference>
<evidence type="ECO:0000256" key="7">
    <source>
        <dbReference type="ARBA" id="ARBA00022777"/>
    </source>
</evidence>
<dbReference type="Proteomes" id="UP000198324">
    <property type="component" value="Unassembled WGS sequence"/>
</dbReference>
<dbReference type="Gene3D" id="1.10.287.130">
    <property type="match status" value="1"/>
</dbReference>
<feature type="domain" description="CHASE" evidence="18">
    <location>
        <begin position="140"/>
        <end position="250"/>
    </location>
</feature>
<keyword evidence="9 13" id="KW-0472">Membrane</keyword>
<dbReference type="Gene3D" id="3.30.450.20">
    <property type="entry name" value="PAS domain"/>
    <property type="match status" value="6"/>
</dbReference>
<feature type="domain" description="PAC" evidence="17">
    <location>
        <begin position="1232"/>
        <end position="1287"/>
    </location>
</feature>
<evidence type="ECO:0000259" key="16">
    <source>
        <dbReference type="PROSITE" id="PS50112"/>
    </source>
</evidence>
<evidence type="ECO:0000256" key="11">
    <source>
        <dbReference type="SAM" id="Coils"/>
    </source>
</evidence>
<feature type="region of interest" description="Disordered" evidence="12">
    <location>
        <begin position="1656"/>
        <end position="1710"/>
    </location>
</feature>
<dbReference type="InterPro" id="IPR035965">
    <property type="entry name" value="PAS-like_dom_sf"/>
</dbReference>
<dbReference type="SUPFAM" id="SSF47384">
    <property type="entry name" value="Homodimeric domain of signal transducing histidine kinase"/>
    <property type="match status" value="1"/>
</dbReference>
<feature type="domain" description="PAC" evidence="17">
    <location>
        <begin position="731"/>
        <end position="783"/>
    </location>
</feature>
<feature type="domain" description="PAC" evidence="17">
    <location>
        <begin position="433"/>
        <end position="485"/>
    </location>
</feature>
<dbReference type="InterPro" id="IPR013655">
    <property type="entry name" value="PAS_fold_3"/>
</dbReference>
<dbReference type="Gene3D" id="2.10.70.100">
    <property type="match status" value="1"/>
</dbReference>
<evidence type="ECO:0000256" key="2">
    <source>
        <dbReference type="ARBA" id="ARBA00004370"/>
    </source>
</evidence>
<feature type="domain" description="PAS" evidence="16">
    <location>
        <begin position="656"/>
        <end position="728"/>
    </location>
</feature>
<feature type="transmembrane region" description="Helical" evidence="13">
    <location>
        <begin position="20"/>
        <end position="41"/>
    </location>
</feature>
<dbReference type="RefSeq" id="WP_089273938.1">
    <property type="nucleotide sequence ID" value="NZ_FZOC01000003.1"/>
</dbReference>
<sequence length="1856" mass="203514">MSARTTPSSHDLAASRRALPFWKVWLTPLLILAAAVALALASHRDNSRAERQEFERESGLAHARLRDRVLQYELLLRGGLGLLNNNTAITSEQWAAYAAGLRRADAGTGAWGLGFAPHVPASGLARHLARERGVRPGYAIHPAGRRDEYCPLVFLDPLSQRNQGVIGFDLYTDPVRREALDRARDTGETVLSGRTSLTCLDQDRPKPGCLLFVPVYLPGAPARSVAERRAALLGFVSSPLLVEALVSEALGPAASRMGLTIRDDAGQGGPGAFLHHAPPAGDVRYTRNTVLDLYGRRWILSFSWPEAPLTAPSQREPLMLLALGAVLAGAVLLITRNLDATRARAVALADRMTSALRQSDAYNRALFQHSSLPVGVAGPDGRLLDANPALVELLGYPRHELLGMSWRELTHPEDLEENARLQEEAARGLHDSYQLEKRYVRKDGGVFQAQVSVGVSRWEDGGVRMFIAGVKDISELRAAEQAERRRQTRRAALLRLHEMRQSSRQELLDFALEQMLAITGSEFGFVCTCNGDARELTLAACTPLVMEMCAVSMTGTAFPLDAAGLWGEAVRLRRSVLLNDFSAPHPGRRGLPPGHVEIRRFLSVPIFGDGRVMAVVGVANKPEPYVEEDEAQLRLFSDGLWSILERQEAERGLRELTERFQLAVRAGRIGLWEWDMQTGQVHVDEVMRETYGLKERELPTSNDQWLLFVHPEDREAVGKAVDATLACGGRFEAAFRVLRADGSVRHVEASALMLMDSQGRPARLVGVNIDATSLREAEYRLAHGQRFVQSMVDTLPHTFFCKDAEGRYLLVNQAFARMHGGAHKADYIGKTVHNFEPPELAALHHDWDQRLLAAEPGSTMSYGYSRLGPGGGLEHRMVYKSLLRLHDESLGIVGFNVDDTSRKLAEDALREERRRLSDVILGTNAGTWEWNVATGESAYNERWAEILGHSLAEIPQHIDSWRCRVHPDDMPRAEAELAAHFSGTTPYYDCELRMRHKDGHWVWVHTRGRVFQRGADGAPLVMSGTHSDISARKLAEERLALVARFPVENPNPVLRADKDGALLFANPAAGPLLDNWGQRVGGALPQELQRELALALETGQVRHSERSYVSGIYSFTLTPFMDKGYVNIYAVDVTQRKSAEMALRLSELRYRELAVMLRLMCDNVPDLIWAKDMDGRYLFANKATCEQYLDAADPQAVLGRTDEHFLRRLRAQRPDDPAWNTLRLGGGGHDPDMTPARFEQDGTNRGRFETYEVRTAPFVNDQGSVIGSVGAARSITERKAAEDALAGSEERFRTLAQVSPVGIFQAGIDGRCTYVNDTWSAISGFPPDFPLALGWLKTLDPQDRRAMLDGFREMLRTGADFTAEFLMRSPGARRRWVLVRAAVLRSADAAPRGFVGALTDITDRKATEDALRRAKAQAEEATRAKAQFLANMSHEIRTPLAGAVGAIRQLVHTCLDEEQHRLARMAQESARALLAVVNDILDFSKIEAGRLTLRPAPFSLRACLDELCAPCALLAKERGLDFTCAVDPLVPDALLGDADRLGQVLRNFLSNALKFTHSGGVDLCVTLDEAAPEGPRLRFSVTDTGVGIDPGYLPHIFDSFSQADSSYAKEHGGTGLGLAICKSLVERMGGSISIDSAPGQGATVYARIPFRLARPQDIPARPSGQAEASPSGPHPRTATPPPGEPNAAPRQAPLEHADARGSGDALSTTPSTAGALRVLLAEDNAIGRVLMEHLLTSLGHEAVCVGDGLEVLAALKDKDFDLVLMDVQMPRMDGLAATRQIRQGAAGERNAGIAVVALTAYASSEDKQQFLDAGMDEAVAKPAEEEALMAAMRRALDVARQRAAHQDSSPKKEHAP</sequence>
<name>A0A239A4J8_9BACT</name>
<dbReference type="SUPFAM" id="SSF52172">
    <property type="entry name" value="CheY-like"/>
    <property type="match status" value="1"/>
</dbReference>
<evidence type="ECO:0000256" key="13">
    <source>
        <dbReference type="SAM" id="Phobius"/>
    </source>
</evidence>
<dbReference type="Gene3D" id="3.30.565.10">
    <property type="entry name" value="Histidine kinase-like ATPase, C-terminal domain"/>
    <property type="match status" value="1"/>
</dbReference>
<dbReference type="Pfam" id="PF02518">
    <property type="entry name" value="HATPase_c"/>
    <property type="match status" value="1"/>
</dbReference>
<dbReference type="EC" id="2.7.13.3" evidence="3"/>
<dbReference type="Pfam" id="PF00512">
    <property type="entry name" value="HisKA"/>
    <property type="match status" value="1"/>
</dbReference>
<keyword evidence="11" id="KW-0175">Coiled coil</keyword>
<dbReference type="Pfam" id="PF00989">
    <property type="entry name" value="PAS"/>
    <property type="match status" value="1"/>
</dbReference>
<accession>A0A239A4J8</accession>
<keyword evidence="8 13" id="KW-1133">Transmembrane helix</keyword>
<dbReference type="PRINTS" id="PR00344">
    <property type="entry name" value="BCTRLSENSOR"/>
</dbReference>
<feature type="coiled-coil region" evidence="11">
    <location>
        <begin position="1404"/>
        <end position="1431"/>
    </location>
</feature>
<evidence type="ECO:0000256" key="5">
    <source>
        <dbReference type="ARBA" id="ARBA00022679"/>
    </source>
</evidence>
<dbReference type="Gene3D" id="3.30.450.40">
    <property type="match status" value="1"/>
</dbReference>
<dbReference type="SUPFAM" id="SSF55874">
    <property type="entry name" value="ATPase domain of HSP90 chaperone/DNA topoisomerase II/histidine kinase"/>
    <property type="match status" value="1"/>
</dbReference>
<feature type="modified residue" description="4-aspartylphosphate" evidence="10">
    <location>
        <position position="1766"/>
    </location>
</feature>
<dbReference type="PROSITE" id="PS50113">
    <property type="entry name" value="PAC"/>
    <property type="match status" value="5"/>
</dbReference>
<dbReference type="InterPro" id="IPR001789">
    <property type="entry name" value="Sig_transdc_resp-reg_receiver"/>
</dbReference>
<dbReference type="FunFam" id="3.30.565.10:FF:000010">
    <property type="entry name" value="Sensor histidine kinase RcsC"/>
    <property type="match status" value="1"/>
</dbReference>
<organism evidence="19 20">
    <name type="scientific">Humidesulfovibrio mexicanus</name>
    <dbReference type="NCBI Taxonomy" id="147047"/>
    <lineage>
        <taxon>Bacteria</taxon>
        <taxon>Pseudomonadati</taxon>
        <taxon>Thermodesulfobacteriota</taxon>
        <taxon>Desulfovibrionia</taxon>
        <taxon>Desulfovibrionales</taxon>
        <taxon>Desulfovibrionaceae</taxon>
        <taxon>Humidesulfovibrio</taxon>
    </lineage>
</organism>
<evidence type="ECO:0000256" key="8">
    <source>
        <dbReference type="ARBA" id="ARBA00022989"/>
    </source>
</evidence>
<dbReference type="PROSITE" id="PS50112">
    <property type="entry name" value="PAS"/>
    <property type="match status" value="3"/>
</dbReference>
<dbReference type="EMBL" id="FZOC01000003">
    <property type="protein sequence ID" value="SNR90577.1"/>
    <property type="molecule type" value="Genomic_DNA"/>
</dbReference>
<evidence type="ECO:0000256" key="3">
    <source>
        <dbReference type="ARBA" id="ARBA00012438"/>
    </source>
</evidence>
<feature type="domain" description="Response regulatory" evidence="15">
    <location>
        <begin position="1717"/>
        <end position="1836"/>
    </location>
</feature>
<dbReference type="InterPro" id="IPR006189">
    <property type="entry name" value="CHASE_dom"/>
</dbReference>
<evidence type="ECO:0000256" key="12">
    <source>
        <dbReference type="SAM" id="MobiDB-lite"/>
    </source>
</evidence>
<dbReference type="SMART" id="SM00448">
    <property type="entry name" value="REC"/>
    <property type="match status" value="1"/>
</dbReference>
<feature type="domain" description="PAC" evidence="17">
    <location>
        <begin position="988"/>
        <end position="1041"/>
    </location>
</feature>
<keyword evidence="4 10" id="KW-0597">Phosphoprotein</keyword>
<dbReference type="SMART" id="SM00086">
    <property type="entry name" value="PAC"/>
    <property type="match status" value="4"/>
</dbReference>
<dbReference type="Pfam" id="PF00072">
    <property type="entry name" value="Response_reg"/>
    <property type="match status" value="1"/>
</dbReference>
<dbReference type="NCBIfam" id="TIGR00229">
    <property type="entry name" value="sensory_box"/>
    <property type="match status" value="6"/>
</dbReference>
<dbReference type="Pfam" id="PF08448">
    <property type="entry name" value="PAS_4"/>
    <property type="match status" value="2"/>
</dbReference>
<evidence type="ECO:0000256" key="9">
    <source>
        <dbReference type="ARBA" id="ARBA00023136"/>
    </source>
</evidence>
<dbReference type="InterPro" id="IPR004358">
    <property type="entry name" value="Sig_transdc_His_kin-like_C"/>
</dbReference>
<dbReference type="InterPro" id="IPR013656">
    <property type="entry name" value="PAS_4"/>
</dbReference>
<reference evidence="19 20" key="1">
    <citation type="submission" date="2017-06" db="EMBL/GenBank/DDBJ databases">
        <authorList>
            <person name="Kim H.J."/>
            <person name="Triplett B.A."/>
        </authorList>
    </citation>
    <scope>NUCLEOTIDE SEQUENCE [LARGE SCALE GENOMIC DNA]</scope>
    <source>
        <strain evidence="19 20">DSM 13116</strain>
    </source>
</reference>
<dbReference type="InterPro" id="IPR029016">
    <property type="entry name" value="GAF-like_dom_sf"/>
</dbReference>
<dbReference type="CDD" id="cd00082">
    <property type="entry name" value="HisKA"/>
    <property type="match status" value="1"/>
</dbReference>
<dbReference type="PROSITE" id="PS50839">
    <property type="entry name" value="CHASE"/>
    <property type="match status" value="1"/>
</dbReference>
<keyword evidence="5" id="KW-0808">Transferase</keyword>
<dbReference type="InterPro" id="IPR000014">
    <property type="entry name" value="PAS"/>
</dbReference>
<proteinExistence type="predicted"/>
<dbReference type="InterPro" id="IPR036097">
    <property type="entry name" value="HisK_dim/P_sf"/>
</dbReference>
<dbReference type="InterPro" id="IPR042240">
    <property type="entry name" value="CHASE_sf"/>
</dbReference>
<dbReference type="InterPro" id="IPR003018">
    <property type="entry name" value="GAF"/>
</dbReference>
<dbReference type="InterPro" id="IPR036890">
    <property type="entry name" value="HATPase_C_sf"/>
</dbReference>
<dbReference type="SMART" id="SM00387">
    <property type="entry name" value="HATPase_c"/>
    <property type="match status" value="1"/>
</dbReference>
<evidence type="ECO:0000259" key="18">
    <source>
        <dbReference type="PROSITE" id="PS50839"/>
    </source>
</evidence>
<comment type="catalytic activity">
    <reaction evidence="1">
        <text>ATP + protein L-histidine = ADP + protein N-phospho-L-histidine.</text>
        <dbReference type="EC" id="2.7.13.3"/>
    </reaction>
</comment>
<evidence type="ECO:0000259" key="17">
    <source>
        <dbReference type="PROSITE" id="PS50113"/>
    </source>
</evidence>
<feature type="domain" description="PAS" evidence="16">
    <location>
        <begin position="1288"/>
        <end position="1358"/>
    </location>
</feature>
<dbReference type="CDD" id="cd17546">
    <property type="entry name" value="REC_hyHK_CKI1_RcsC-like"/>
    <property type="match status" value="1"/>
</dbReference>
<dbReference type="SUPFAM" id="SSF55785">
    <property type="entry name" value="PYP-like sensor domain (PAS domain)"/>
    <property type="match status" value="6"/>
</dbReference>
<evidence type="ECO:0000259" key="15">
    <source>
        <dbReference type="PROSITE" id="PS50110"/>
    </source>
</evidence>
<evidence type="ECO:0000259" key="14">
    <source>
        <dbReference type="PROSITE" id="PS50109"/>
    </source>
</evidence>
<dbReference type="InterPro" id="IPR013767">
    <property type="entry name" value="PAS_fold"/>
</dbReference>
<protein>
    <recommendedName>
        <fullName evidence="3">histidine kinase</fullName>
        <ecNumber evidence="3">2.7.13.3</ecNumber>
    </recommendedName>
</protein>
<dbReference type="OrthoDB" id="5437500at2"/>
<dbReference type="GO" id="GO:0006355">
    <property type="term" value="P:regulation of DNA-templated transcription"/>
    <property type="evidence" value="ECO:0007669"/>
    <property type="project" value="InterPro"/>
</dbReference>
<gene>
    <name evidence="19" type="ORF">SAMN04488503_1831</name>
</gene>
<comment type="subcellular location">
    <subcellularLocation>
        <location evidence="2">Membrane</location>
    </subcellularLocation>
</comment>
<dbReference type="SMART" id="SM01079">
    <property type="entry name" value="CHASE"/>
    <property type="match status" value="1"/>
</dbReference>
<feature type="domain" description="PAC" evidence="17">
    <location>
        <begin position="1361"/>
        <end position="1413"/>
    </location>
</feature>
<keyword evidence="20" id="KW-1185">Reference proteome</keyword>
<dbReference type="Gene3D" id="3.30.450.350">
    <property type="entry name" value="CHASE domain"/>
    <property type="match status" value="1"/>
</dbReference>
<dbReference type="SMART" id="SM00388">
    <property type="entry name" value="HisKA"/>
    <property type="match status" value="1"/>
</dbReference>
<dbReference type="PROSITE" id="PS50109">
    <property type="entry name" value="HIS_KIN"/>
    <property type="match status" value="1"/>
</dbReference>
<keyword evidence="7" id="KW-0418">Kinase</keyword>
<evidence type="ECO:0000313" key="20">
    <source>
        <dbReference type="Proteomes" id="UP000198324"/>
    </source>
</evidence>
<dbReference type="SMART" id="SM00091">
    <property type="entry name" value="PAS"/>
    <property type="match status" value="7"/>
</dbReference>
<dbReference type="CDD" id="cd16922">
    <property type="entry name" value="HATPase_EvgS-ArcB-TorS-like"/>
    <property type="match status" value="1"/>
</dbReference>
<dbReference type="InterPro" id="IPR011006">
    <property type="entry name" value="CheY-like_superfamily"/>
</dbReference>